<dbReference type="Proteomes" id="UP000026962">
    <property type="component" value="Chromosome 5"/>
</dbReference>
<evidence type="ECO:0000313" key="1">
    <source>
        <dbReference type="EnsemblPlants" id="OPUNC05G06610.1"/>
    </source>
</evidence>
<organism evidence="1">
    <name type="scientific">Oryza punctata</name>
    <name type="common">Red rice</name>
    <dbReference type="NCBI Taxonomy" id="4537"/>
    <lineage>
        <taxon>Eukaryota</taxon>
        <taxon>Viridiplantae</taxon>
        <taxon>Streptophyta</taxon>
        <taxon>Embryophyta</taxon>
        <taxon>Tracheophyta</taxon>
        <taxon>Spermatophyta</taxon>
        <taxon>Magnoliopsida</taxon>
        <taxon>Liliopsida</taxon>
        <taxon>Poales</taxon>
        <taxon>Poaceae</taxon>
        <taxon>BOP clade</taxon>
        <taxon>Oryzoideae</taxon>
        <taxon>Oryzeae</taxon>
        <taxon>Oryzinae</taxon>
        <taxon>Oryza</taxon>
    </lineage>
</organism>
<proteinExistence type="predicted"/>
<sequence length="133" mass="15007">MNTTGRPQSSHYSIELLTRTIHIMARRRRLKIARDRRRKLQSAMAAPRTLQRKICDGNNDNKKQPAAAGVVRVKVVLTRKQAARLVSLAGEGRRRTAVQLVRELRRMEDAGRVDGSSPATAAWRPVLETISEE</sequence>
<reference evidence="1" key="1">
    <citation type="submission" date="2015-04" db="UniProtKB">
        <authorList>
            <consortium name="EnsemblPlants"/>
        </authorList>
    </citation>
    <scope>IDENTIFICATION</scope>
</reference>
<dbReference type="AlphaFoldDB" id="A0A0E0KZS0"/>
<evidence type="ECO:0000313" key="2">
    <source>
        <dbReference type="Proteomes" id="UP000026962"/>
    </source>
</evidence>
<dbReference type="OMA" id="ETISEEW"/>
<name>A0A0E0KZS0_ORYPU</name>
<keyword evidence="2" id="KW-1185">Reference proteome</keyword>
<reference evidence="1" key="2">
    <citation type="submission" date="2018-05" db="EMBL/GenBank/DDBJ databases">
        <title>OpunRS2 (Oryza punctata Reference Sequence Version 2).</title>
        <authorList>
            <person name="Zhang J."/>
            <person name="Kudrna D."/>
            <person name="Lee S."/>
            <person name="Talag J."/>
            <person name="Welchert J."/>
            <person name="Wing R.A."/>
        </authorList>
    </citation>
    <scope>NUCLEOTIDE SEQUENCE [LARGE SCALE GENOMIC DNA]</scope>
</reference>
<accession>A0A0E0KZS0</accession>
<dbReference type="HOGENOM" id="CLU_157543_0_0_1"/>
<dbReference type="EnsemblPlants" id="OPUNC05G06610.1">
    <property type="protein sequence ID" value="OPUNC05G06610.1"/>
    <property type="gene ID" value="OPUNC05G06610"/>
</dbReference>
<protein>
    <submittedName>
        <fullName evidence="1">Uncharacterized protein</fullName>
    </submittedName>
</protein>
<dbReference type="Gramene" id="OPUNC05G06610.1">
    <property type="protein sequence ID" value="OPUNC05G06610.1"/>
    <property type="gene ID" value="OPUNC05G06610"/>
</dbReference>